<dbReference type="AlphaFoldDB" id="A0A3P7LP83"/>
<proteinExistence type="predicted"/>
<dbReference type="Proteomes" id="UP000281553">
    <property type="component" value="Unassembled WGS sequence"/>
</dbReference>
<reference evidence="2 3" key="1">
    <citation type="submission" date="2018-11" db="EMBL/GenBank/DDBJ databases">
        <authorList>
            <consortium name="Pathogen Informatics"/>
        </authorList>
    </citation>
    <scope>NUCLEOTIDE SEQUENCE [LARGE SCALE GENOMIC DNA]</scope>
</reference>
<dbReference type="InterPro" id="IPR039161">
    <property type="entry name" value="C19orf47-like"/>
</dbReference>
<evidence type="ECO:0000313" key="3">
    <source>
        <dbReference type="Proteomes" id="UP000281553"/>
    </source>
</evidence>
<dbReference type="PANTHER" id="PTHR21359:SF1">
    <property type="entry name" value="DUF5577 DOMAIN-CONTAINING PROTEIN"/>
    <property type="match status" value="1"/>
</dbReference>
<dbReference type="Gene3D" id="1.10.150.50">
    <property type="entry name" value="Transcription Factor, Ets-1"/>
    <property type="match status" value="1"/>
</dbReference>
<sequence>MIFTDAGLPHGISQKYAHLFVENRMTTKLLPFLDKDLLKEMGITAVGDIIVILQHFKNIKHEEPSKLKATVTVSSTTPNLEKDVKKPKLLPGPSDPVVKETSPSRIVIINSVSSSKPVSVAPPPTDIDGSDDDAEDVEVILSSSNPCVRTTNFAKPSPKSSIFNRLGAELPQPSAIPQRPKPVTAALARFLPSNLDKKTSESADNLQQHSSPRRTGLKRAVS</sequence>
<dbReference type="SUPFAM" id="SSF47769">
    <property type="entry name" value="SAM/Pointed domain"/>
    <property type="match status" value="1"/>
</dbReference>
<evidence type="ECO:0008006" key="4">
    <source>
        <dbReference type="Google" id="ProtNLM"/>
    </source>
</evidence>
<organism evidence="2 3">
    <name type="scientific">Dibothriocephalus latus</name>
    <name type="common">Fish tapeworm</name>
    <name type="synonym">Diphyllobothrium latum</name>
    <dbReference type="NCBI Taxonomy" id="60516"/>
    <lineage>
        <taxon>Eukaryota</taxon>
        <taxon>Metazoa</taxon>
        <taxon>Spiralia</taxon>
        <taxon>Lophotrochozoa</taxon>
        <taxon>Platyhelminthes</taxon>
        <taxon>Cestoda</taxon>
        <taxon>Eucestoda</taxon>
        <taxon>Diphyllobothriidea</taxon>
        <taxon>Diphyllobothriidae</taxon>
        <taxon>Dibothriocephalus</taxon>
    </lineage>
</organism>
<evidence type="ECO:0000313" key="2">
    <source>
        <dbReference type="EMBL" id="VDN12763.1"/>
    </source>
</evidence>
<dbReference type="EMBL" id="UYRU01054669">
    <property type="protein sequence ID" value="VDN12763.1"/>
    <property type="molecule type" value="Genomic_DNA"/>
</dbReference>
<feature type="region of interest" description="Disordered" evidence="1">
    <location>
        <begin position="192"/>
        <end position="222"/>
    </location>
</feature>
<feature type="region of interest" description="Disordered" evidence="1">
    <location>
        <begin position="75"/>
        <end position="98"/>
    </location>
</feature>
<dbReference type="PANTHER" id="PTHR21359">
    <property type="entry name" value="DUF5577 DOMAIN-CONTAINING PROTEIN"/>
    <property type="match status" value="1"/>
</dbReference>
<evidence type="ECO:0000256" key="1">
    <source>
        <dbReference type="SAM" id="MobiDB-lite"/>
    </source>
</evidence>
<dbReference type="OrthoDB" id="6244354at2759"/>
<name>A0A3P7LP83_DIBLA</name>
<gene>
    <name evidence="2" type="ORF">DILT_LOCUS8594</name>
</gene>
<keyword evidence="3" id="KW-1185">Reference proteome</keyword>
<feature type="compositionally biased region" description="Basic residues" evidence="1">
    <location>
        <begin position="211"/>
        <end position="222"/>
    </location>
</feature>
<dbReference type="GO" id="GO:0005634">
    <property type="term" value="C:nucleus"/>
    <property type="evidence" value="ECO:0007669"/>
    <property type="project" value="TreeGrafter"/>
</dbReference>
<dbReference type="Pfam" id="PF18017">
    <property type="entry name" value="SAM_4"/>
    <property type="match status" value="1"/>
</dbReference>
<dbReference type="InterPro" id="IPR013761">
    <property type="entry name" value="SAM/pointed_sf"/>
</dbReference>
<protein>
    <recommendedName>
        <fullName evidence="4">SAM domain-containing protein</fullName>
    </recommendedName>
</protein>
<accession>A0A3P7LP83</accession>